<evidence type="ECO:0000313" key="1">
    <source>
        <dbReference type="EMBL" id="CAH2040040.1"/>
    </source>
</evidence>
<dbReference type="Proteomes" id="UP000837857">
    <property type="component" value="Chromosome 11"/>
</dbReference>
<feature type="non-terminal residue" evidence="1">
    <location>
        <position position="95"/>
    </location>
</feature>
<name>A0ABN8HTZ9_9NEOP</name>
<sequence>MCGVSQILLTSVRHMMDMRSDLRGVQDSWRYRERSITAVQELVPAEHHLMGFIRGRSRSVVGWPRPRGRREACGSIKLLDGAAMPITDSRRAEGG</sequence>
<protein>
    <submittedName>
        <fullName evidence="1">Uncharacterized protein</fullName>
    </submittedName>
</protein>
<proteinExistence type="predicted"/>
<keyword evidence="2" id="KW-1185">Reference proteome</keyword>
<organism evidence="1 2">
    <name type="scientific">Iphiclides podalirius</name>
    <name type="common">scarce swallowtail</name>
    <dbReference type="NCBI Taxonomy" id="110791"/>
    <lineage>
        <taxon>Eukaryota</taxon>
        <taxon>Metazoa</taxon>
        <taxon>Ecdysozoa</taxon>
        <taxon>Arthropoda</taxon>
        <taxon>Hexapoda</taxon>
        <taxon>Insecta</taxon>
        <taxon>Pterygota</taxon>
        <taxon>Neoptera</taxon>
        <taxon>Endopterygota</taxon>
        <taxon>Lepidoptera</taxon>
        <taxon>Glossata</taxon>
        <taxon>Ditrysia</taxon>
        <taxon>Papilionoidea</taxon>
        <taxon>Papilionidae</taxon>
        <taxon>Papilioninae</taxon>
        <taxon>Iphiclides</taxon>
    </lineage>
</organism>
<evidence type="ECO:0000313" key="2">
    <source>
        <dbReference type="Proteomes" id="UP000837857"/>
    </source>
</evidence>
<accession>A0ABN8HTZ9</accession>
<dbReference type="EMBL" id="OW152823">
    <property type="protein sequence ID" value="CAH2040040.1"/>
    <property type="molecule type" value="Genomic_DNA"/>
</dbReference>
<reference evidence="1" key="1">
    <citation type="submission" date="2022-03" db="EMBL/GenBank/DDBJ databases">
        <authorList>
            <person name="Martin H S."/>
        </authorList>
    </citation>
    <scope>NUCLEOTIDE SEQUENCE</scope>
</reference>
<gene>
    <name evidence="1" type="ORF">IPOD504_LOCUS2227</name>
</gene>